<organism evidence="1 2">
    <name type="scientific">Leptomonas pyrrhocoris</name>
    <name type="common">Firebug parasite</name>
    <dbReference type="NCBI Taxonomy" id="157538"/>
    <lineage>
        <taxon>Eukaryota</taxon>
        <taxon>Discoba</taxon>
        <taxon>Euglenozoa</taxon>
        <taxon>Kinetoplastea</taxon>
        <taxon>Metakinetoplastina</taxon>
        <taxon>Trypanosomatida</taxon>
        <taxon>Trypanosomatidae</taxon>
        <taxon>Leishmaniinae</taxon>
        <taxon>Leptomonas</taxon>
    </lineage>
</organism>
<keyword evidence="2" id="KW-1185">Reference proteome</keyword>
<accession>A0A0N0VFE9</accession>
<dbReference type="GeneID" id="26904650"/>
<evidence type="ECO:0000313" key="1">
    <source>
        <dbReference type="EMBL" id="KPA80971.1"/>
    </source>
</evidence>
<dbReference type="OrthoDB" id="273760at2759"/>
<sequence length="306" mass="31941">MPIPAVKRAPPPPRRAPPAAALANLTHDGSEGAYAATTVQLKISGVALTSQRLIQTKDSVNDIKVALATADDTIQRVVTSPALLGGGTTDSAKGGVDIQSLQFAASTRAKLAEQEQKQDAHYANLSESAVVAQEVRKAAQDPSLRRCSEAMECQMAASTFPGARFPRGQGASHPIPPEEAQALLNPFSTARRQSRSGALTAMLPMPAISSTNNGSSMGGASTSAPPVAMANEPYRVVSGMHDGGAYPPTVTRANIGGGRLISGNAVYYAENPYPPRGQPQPVYGQYGQRQPVGNQQNNGRPAYMAL</sequence>
<dbReference type="EMBL" id="LGTL01000007">
    <property type="protein sequence ID" value="KPA80971.1"/>
    <property type="molecule type" value="Genomic_DNA"/>
</dbReference>
<dbReference type="VEuPathDB" id="TriTrypDB:LpyrH10_07_1660"/>
<comment type="caution">
    <text evidence="1">The sequence shown here is derived from an EMBL/GenBank/DDBJ whole genome shotgun (WGS) entry which is preliminary data.</text>
</comment>
<proteinExistence type="predicted"/>
<evidence type="ECO:0000313" key="2">
    <source>
        <dbReference type="Proteomes" id="UP000037923"/>
    </source>
</evidence>
<dbReference type="AlphaFoldDB" id="A0A0N0VFE9"/>
<gene>
    <name evidence="1" type="ORF">ABB37_04359</name>
</gene>
<dbReference type="OMA" id="AGMHFGQ"/>
<dbReference type="Proteomes" id="UP000037923">
    <property type="component" value="Unassembled WGS sequence"/>
</dbReference>
<name>A0A0N0VFE9_LEPPY</name>
<protein>
    <submittedName>
        <fullName evidence="1">Uncharacterized protein</fullName>
    </submittedName>
</protein>
<dbReference type="RefSeq" id="XP_015659410.1">
    <property type="nucleotide sequence ID" value="XM_015802009.1"/>
</dbReference>
<reference evidence="1 2" key="1">
    <citation type="submission" date="2015-07" db="EMBL/GenBank/DDBJ databases">
        <title>High-quality genome of monoxenous trypanosomatid Leptomonas pyrrhocoris.</title>
        <authorList>
            <person name="Flegontov P."/>
            <person name="Butenko A."/>
            <person name="Firsov S."/>
            <person name="Vlcek C."/>
            <person name="Logacheva M.D."/>
            <person name="Field M."/>
            <person name="Filatov D."/>
            <person name="Flegontova O."/>
            <person name="Gerasimov E."/>
            <person name="Jackson A.P."/>
            <person name="Kelly S."/>
            <person name="Opperdoes F."/>
            <person name="O'Reilly A."/>
            <person name="Votypka J."/>
            <person name="Yurchenko V."/>
            <person name="Lukes J."/>
        </authorList>
    </citation>
    <scope>NUCLEOTIDE SEQUENCE [LARGE SCALE GENOMIC DNA]</scope>
    <source>
        <strain evidence="1">H10</strain>
    </source>
</reference>